<keyword evidence="1" id="KW-0472">Membrane</keyword>
<feature type="domain" description="PknH-like extracellular" evidence="2">
    <location>
        <begin position="58"/>
        <end position="228"/>
    </location>
</feature>
<dbReference type="Gene3D" id="3.40.1000.70">
    <property type="entry name" value="PknH-like extracellular domain"/>
    <property type="match status" value="1"/>
</dbReference>
<dbReference type="Pfam" id="PF14032">
    <property type="entry name" value="PknH_C"/>
    <property type="match status" value="1"/>
</dbReference>
<dbReference type="OrthoDB" id="4775132at2"/>
<name>A0A1H4N931_TSUTY</name>
<protein>
    <submittedName>
        <fullName evidence="3">PknH-like extracellular domain-containing protein</fullName>
    </submittedName>
</protein>
<gene>
    <name evidence="3" type="ORF">SAMN04489793_1083</name>
</gene>
<evidence type="ECO:0000313" key="3">
    <source>
        <dbReference type="EMBL" id="SEB91235.1"/>
    </source>
</evidence>
<keyword evidence="4" id="KW-1185">Reference proteome</keyword>
<keyword evidence="1" id="KW-0812">Transmembrane</keyword>
<organism evidence="3 4">
    <name type="scientific">Tsukamurella tyrosinosolvens</name>
    <dbReference type="NCBI Taxonomy" id="57704"/>
    <lineage>
        <taxon>Bacteria</taxon>
        <taxon>Bacillati</taxon>
        <taxon>Actinomycetota</taxon>
        <taxon>Actinomycetes</taxon>
        <taxon>Mycobacteriales</taxon>
        <taxon>Tsukamurellaceae</taxon>
        <taxon>Tsukamurella</taxon>
    </lineage>
</organism>
<keyword evidence="1" id="KW-1133">Transmembrane helix</keyword>
<dbReference type="RefSeq" id="WP_082791291.1">
    <property type="nucleotide sequence ID" value="NZ_FNSA01000003.1"/>
</dbReference>
<dbReference type="InterPro" id="IPR026954">
    <property type="entry name" value="PknH-like_Extracell"/>
</dbReference>
<dbReference type="EMBL" id="FNSA01000003">
    <property type="protein sequence ID" value="SEB91235.1"/>
    <property type="molecule type" value="Genomic_DNA"/>
</dbReference>
<reference evidence="4" key="1">
    <citation type="submission" date="2016-10" db="EMBL/GenBank/DDBJ databases">
        <authorList>
            <person name="Varghese N."/>
            <person name="Submissions S."/>
        </authorList>
    </citation>
    <scope>NUCLEOTIDE SEQUENCE [LARGE SCALE GENOMIC DNA]</scope>
    <source>
        <strain evidence="4">DSM 44234</strain>
    </source>
</reference>
<feature type="transmembrane region" description="Helical" evidence="1">
    <location>
        <begin position="24"/>
        <end position="46"/>
    </location>
</feature>
<evidence type="ECO:0000256" key="1">
    <source>
        <dbReference type="SAM" id="Phobius"/>
    </source>
</evidence>
<evidence type="ECO:0000259" key="2">
    <source>
        <dbReference type="Pfam" id="PF14032"/>
    </source>
</evidence>
<dbReference type="STRING" id="57704.SAMN04489793_1083"/>
<sequence length="232" mass="25409">MSNPSYGNFQGHAAAPRPRRRWPWALAGAFGVVVLLLATFVGWVVLTDEPPAETGPQPAAVLLSKPDVERVTKVGFADETDDDPRQEPDEFRGADVCRTAWQPLRGVVVGTAVTADRTYDSGSSERPQVELGVARFSDETAAQSVVDRINNDVARCAQSFFVREDREANDWRVQQSAGEWYLRPVVPREGNWYCAAGVRSEGRFVVRALQCGTGSNYVSALLNALARRIASA</sequence>
<accession>A0A1H4N931</accession>
<dbReference type="Proteomes" id="UP000182241">
    <property type="component" value="Unassembled WGS sequence"/>
</dbReference>
<evidence type="ECO:0000313" key="4">
    <source>
        <dbReference type="Proteomes" id="UP000182241"/>
    </source>
</evidence>
<proteinExistence type="predicted"/>
<dbReference type="AlphaFoldDB" id="A0A1H4N931"/>
<dbReference type="InterPro" id="IPR038232">
    <property type="entry name" value="PknH-like_Extracell_sf"/>
</dbReference>